<feature type="region of interest" description="Disordered" evidence="1">
    <location>
        <begin position="580"/>
        <end position="607"/>
    </location>
</feature>
<dbReference type="InterPro" id="IPR042849">
    <property type="entry name" value="ARHGEF33"/>
</dbReference>
<reference evidence="4" key="1">
    <citation type="submission" date="2025-08" db="UniProtKB">
        <authorList>
            <consortium name="RefSeq"/>
        </authorList>
    </citation>
    <scope>IDENTIFICATION</scope>
</reference>
<feature type="compositionally biased region" description="Polar residues" evidence="1">
    <location>
        <begin position="657"/>
        <end position="668"/>
    </location>
</feature>
<dbReference type="GO" id="GO:0005085">
    <property type="term" value="F:guanyl-nucleotide exchange factor activity"/>
    <property type="evidence" value="ECO:0007669"/>
    <property type="project" value="InterPro"/>
</dbReference>
<dbReference type="InterPro" id="IPR000219">
    <property type="entry name" value="DH_dom"/>
</dbReference>
<proteinExistence type="predicted"/>
<dbReference type="InParanoid" id="A0A6J2V8Z5"/>
<gene>
    <name evidence="4" type="primary">LOC115810427</name>
</gene>
<feature type="domain" description="DH" evidence="2">
    <location>
        <begin position="128"/>
        <end position="307"/>
    </location>
</feature>
<dbReference type="InterPro" id="IPR035899">
    <property type="entry name" value="DBL_dom_sf"/>
</dbReference>
<dbReference type="Proteomes" id="UP000504632">
    <property type="component" value="Chromosome 4"/>
</dbReference>
<evidence type="ECO:0000256" key="1">
    <source>
        <dbReference type="SAM" id="MobiDB-lite"/>
    </source>
</evidence>
<dbReference type="PROSITE" id="PS50010">
    <property type="entry name" value="DH_2"/>
    <property type="match status" value="1"/>
</dbReference>
<evidence type="ECO:0000313" key="3">
    <source>
        <dbReference type="Proteomes" id="UP000504632"/>
    </source>
</evidence>
<name>A0A6J2V8Z5_CHACN</name>
<feature type="region of interest" description="Disordered" evidence="1">
    <location>
        <begin position="626"/>
        <end position="704"/>
    </location>
</feature>
<feature type="region of interest" description="Disordered" evidence="1">
    <location>
        <begin position="512"/>
        <end position="544"/>
    </location>
</feature>
<protein>
    <submittedName>
        <fullName evidence="4">Uncharacterized protein LOC115810427</fullName>
    </submittedName>
</protein>
<organism evidence="3 4">
    <name type="scientific">Chanos chanos</name>
    <name type="common">Milkfish</name>
    <name type="synonym">Mugil chanos</name>
    <dbReference type="NCBI Taxonomy" id="29144"/>
    <lineage>
        <taxon>Eukaryota</taxon>
        <taxon>Metazoa</taxon>
        <taxon>Chordata</taxon>
        <taxon>Craniata</taxon>
        <taxon>Vertebrata</taxon>
        <taxon>Euteleostomi</taxon>
        <taxon>Actinopterygii</taxon>
        <taxon>Neopterygii</taxon>
        <taxon>Teleostei</taxon>
        <taxon>Ostariophysi</taxon>
        <taxon>Gonorynchiformes</taxon>
        <taxon>Chanidae</taxon>
        <taxon>Chanos</taxon>
    </lineage>
</organism>
<feature type="region of interest" description="Disordered" evidence="1">
    <location>
        <begin position="90"/>
        <end position="120"/>
    </location>
</feature>
<dbReference type="Gene3D" id="1.20.900.10">
    <property type="entry name" value="Dbl homology (DH) domain"/>
    <property type="match status" value="1"/>
</dbReference>
<feature type="compositionally biased region" description="Acidic residues" evidence="1">
    <location>
        <begin position="529"/>
        <end position="541"/>
    </location>
</feature>
<dbReference type="PANTHER" id="PTHR46944">
    <property type="entry name" value="RHO GUANINE NUCLEOTIDE EXCHANGE FACTOR 33"/>
    <property type="match status" value="1"/>
</dbReference>
<dbReference type="AlphaFoldDB" id="A0A6J2V8Z5"/>
<dbReference type="RefSeq" id="XP_030628218.1">
    <property type="nucleotide sequence ID" value="XM_030772358.1"/>
</dbReference>
<keyword evidence="3" id="KW-1185">Reference proteome</keyword>
<dbReference type="PANTHER" id="PTHR46944:SF1">
    <property type="entry name" value="RHO GUANINE NUCLEOTIDE EXCHANGE FACTOR 33"/>
    <property type="match status" value="1"/>
</dbReference>
<dbReference type="SUPFAM" id="SSF48065">
    <property type="entry name" value="DBL homology domain (DH-domain)"/>
    <property type="match status" value="1"/>
</dbReference>
<dbReference type="GeneID" id="115810427"/>
<evidence type="ECO:0000259" key="2">
    <source>
        <dbReference type="PROSITE" id="PS50010"/>
    </source>
</evidence>
<accession>A0A6J2V8Z5</accession>
<sequence length="704" mass="77023">MKPHEGELVREISKLQSMVSELKAGFSRALLELNQIQQGDCHLQAELEDTRRGCNKRALHLEALVQSLREELGEIRCQIQQLFGGRLQAEQDGKSSQQQPGETRAIGNASAQRDKGADTLQGCSLEGTRQRLAMMLLHSEWEYVSSLGQLYDKYKTPPAPPNNPEPHKTFLKYVEQMLQRHLVFRNGLEDHLCADQWRCHIGDTFVKLTGQNDSGFSDAYLGYMTSLATILSAEFSQAQQGDKSQVREERDSLRLVSLLLAPVSRIHSYLSIIQNLLDWTSSGHPDRDSLQESQRVLRSLCDNCHTALEKDGHWGEEAVPNHGGRCMTESPDCVPSAFTKYCANPRMPQDTAVNGHPRRDCHLPTPQPVPAMPPSGRILRNDPQTGSLPHRVSAGHPVPVGCWPPPGCDWEGKADQCRPIPLRVPASLQSTELSLFLNPLVPGGAGGVGGLANSGGGSSAQALGRCLALDGRVSGRVYHLNRRLEDCDTDCDPEDLGDASVFDYSSVTSCSPDDILEMRGQGGGGTESREEEEEEGEEDSEIPVLLRPSYTHSALQPGGGAHREGSVCMRWQIPRTASFFPTQNPPDLCVGPQGSGTQGSGSKRLHSALKNRERLPTSAFRPIWDAPCKQGDVTPAKENGVTPRPLKRQERSILKPQPQNKESSSSGLEASVYGAECRGSPVGAQRTETMWNESEDSEGPCSTV</sequence>
<dbReference type="Pfam" id="PF00621">
    <property type="entry name" value="RhoGEF"/>
    <property type="match status" value="1"/>
</dbReference>
<evidence type="ECO:0000313" key="4">
    <source>
        <dbReference type="RefSeq" id="XP_030628218.1"/>
    </source>
</evidence>
<dbReference type="OrthoDB" id="8828665at2759"/>
<dbReference type="SMART" id="SM00325">
    <property type="entry name" value="RhoGEF"/>
    <property type="match status" value="1"/>
</dbReference>